<sequence length="199" mass="23051">MGWFSTHYISPGGRITDEVSARIQKARLAFANLRHLWRRRDIRLSVKDRVYAATVRPVLLYGGTDRLSVIARIWWGSRMSNAEVRGRVLGKYGRPLEQLIDLHRLRWLGHVLRMSPGRLPRRAMFAEEDTEWKKAKGGQAKTWHEGMKTLTRKLGHIGPVRLPGWGPRDDRNRWLETLSDMAGCRKQWRSCISSISSQP</sequence>
<dbReference type="AlphaFoldDB" id="A0A3P8L4K1"/>
<gene>
    <name evidence="1" type="ORF">ECPE_LOCUS12387</name>
</gene>
<protein>
    <recommendedName>
        <fullName evidence="3">Reverse transcriptase domain-containing protein</fullName>
    </recommendedName>
</protein>
<proteinExistence type="predicted"/>
<evidence type="ECO:0000313" key="2">
    <source>
        <dbReference type="Proteomes" id="UP000272942"/>
    </source>
</evidence>
<evidence type="ECO:0008006" key="3">
    <source>
        <dbReference type="Google" id="ProtNLM"/>
    </source>
</evidence>
<dbReference type="Proteomes" id="UP000272942">
    <property type="component" value="Unassembled WGS sequence"/>
</dbReference>
<dbReference type="EMBL" id="UZAN01052756">
    <property type="protein sequence ID" value="VDP89659.1"/>
    <property type="molecule type" value="Genomic_DNA"/>
</dbReference>
<name>A0A3P8L4K1_9TREM</name>
<keyword evidence="2" id="KW-1185">Reference proteome</keyword>
<dbReference type="OrthoDB" id="10059790at2759"/>
<organism evidence="1 2">
    <name type="scientific">Echinostoma caproni</name>
    <dbReference type="NCBI Taxonomy" id="27848"/>
    <lineage>
        <taxon>Eukaryota</taxon>
        <taxon>Metazoa</taxon>
        <taxon>Spiralia</taxon>
        <taxon>Lophotrochozoa</taxon>
        <taxon>Platyhelminthes</taxon>
        <taxon>Trematoda</taxon>
        <taxon>Digenea</taxon>
        <taxon>Plagiorchiida</taxon>
        <taxon>Echinostomata</taxon>
        <taxon>Echinostomatoidea</taxon>
        <taxon>Echinostomatidae</taxon>
        <taxon>Echinostoma</taxon>
    </lineage>
</organism>
<evidence type="ECO:0000313" key="1">
    <source>
        <dbReference type="EMBL" id="VDP89659.1"/>
    </source>
</evidence>
<dbReference type="PANTHER" id="PTHR47027">
    <property type="entry name" value="REVERSE TRANSCRIPTASE DOMAIN-CONTAINING PROTEIN"/>
    <property type="match status" value="1"/>
</dbReference>
<dbReference type="PANTHER" id="PTHR47027:SF20">
    <property type="entry name" value="REVERSE TRANSCRIPTASE-LIKE PROTEIN WITH RNA-DIRECTED DNA POLYMERASE DOMAIN"/>
    <property type="match status" value="1"/>
</dbReference>
<accession>A0A3P8L4K1</accession>
<reference evidence="1 2" key="1">
    <citation type="submission" date="2018-11" db="EMBL/GenBank/DDBJ databases">
        <authorList>
            <consortium name="Pathogen Informatics"/>
        </authorList>
    </citation>
    <scope>NUCLEOTIDE SEQUENCE [LARGE SCALE GENOMIC DNA]</scope>
    <source>
        <strain evidence="1 2">Egypt</strain>
    </source>
</reference>